<keyword evidence="9" id="KW-1185">Reference proteome</keyword>
<dbReference type="Gene3D" id="2.40.70.10">
    <property type="entry name" value="Acid Proteases"/>
    <property type="match status" value="2"/>
</dbReference>
<dbReference type="EMBL" id="CP086716">
    <property type="protein sequence ID" value="WOO80356.1"/>
    <property type="molecule type" value="Genomic_DNA"/>
</dbReference>
<gene>
    <name evidence="8" type="primary">EAPA</name>
    <name evidence="8" type="ORF">LOC62_03G003873</name>
</gene>
<dbReference type="InterPro" id="IPR021109">
    <property type="entry name" value="Peptidase_aspartic_dom_sf"/>
</dbReference>
<feature type="signal peptide" evidence="6">
    <location>
        <begin position="1"/>
        <end position="17"/>
    </location>
</feature>
<keyword evidence="6" id="KW-0732">Signal</keyword>
<evidence type="ECO:0000259" key="7">
    <source>
        <dbReference type="PROSITE" id="PS51767"/>
    </source>
</evidence>
<keyword evidence="3" id="KW-0064">Aspartyl protease</keyword>
<evidence type="ECO:0000313" key="8">
    <source>
        <dbReference type="EMBL" id="WOO80356.1"/>
    </source>
</evidence>
<organism evidence="8 9">
    <name type="scientific">Vanrija pseudolonga</name>
    <dbReference type="NCBI Taxonomy" id="143232"/>
    <lineage>
        <taxon>Eukaryota</taxon>
        <taxon>Fungi</taxon>
        <taxon>Dikarya</taxon>
        <taxon>Basidiomycota</taxon>
        <taxon>Agaricomycotina</taxon>
        <taxon>Tremellomycetes</taxon>
        <taxon>Trichosporonales</taxon>
        <taxon>Trichosporonaceae</taxon>
        <taxon>Vanrija</taxon>
    </lineage>
</organism>
<dbReference type="InterPro" id="IPR033121">
    <property type="entry name" value="PEPTIDASE_A1"/>
</dbReference>
<dbReference type="GO" id="GO:0004190">
    <property type="term" value="F:aspartic-type endopeptidase activity"/>
    <property type="evidence" value="ECO:0007669"/>
    <property type="project" value="UniProtKB-KW"/>
</dbReference>
<evidence type="ECO:0000256" key="4">
    <source>
        <dbReference type="ARBA" id="ARBA00022801"/>
    </source>
</evidence>
<dbReference type="PROSITE" id="PS51767">
    <property type="entry name" value="PEPTIDASE_A1"/>
    <property type="match status" value="1"/>
</dbReference>
<feature type="active site" evidence="5">
    <location>
        <position position="313"/>
    </location>
</feature>
<evidence type="ECO:0000256" key="5">
    <source>
        <dbReference type="PIRSR" id="PIRSR601461-1"/>
    </source>
</evidence>
<protein>
    <submittedName>
        <fullName evidence="8">Endothiapepsin</fullName>
    </submittedName>
</protein>
<keyword evidence="4" id="KW-0378">Hydrolase</keyword>
<feature type="active site" evidence="5">
    <location>
        <position position="117"/>
    </location>
</feature>
<dbReference type="PANTHER" id="PTHR47966">
    <property type="entry name" value="BETA-SITE APP-CLEAVING ENZYME, ISOFORM A-RELATED"/>
    <property type="match status" value="1"/>
</dbReference>
<evidence type="ECO:0000313" key="9">
    <source>
        <dbReference type="Proteomes" id="UP000827549"/>
    </source>
</evidence>
<dbReference type="RefSeq" id="XP_062626388.1">
    <property type="nucleotide sequence ID" value="XM_062770404.1"/>
</dbReference>
<evidence type="ECO:0000256" key="2">
    <source>
        <dbReference type="ARBA" id="ARBA00022670"/>
    </source>
</evidence>
<accession>A0AAF0Y9Q8</accession>
<evidence type="ECO:0000256" key="1">
    <source>
        <dbReference type="ARBA" id="ARBA00007447"/>
    </source>
</evidence>
<dbReference type="Pfam" id="PF00026">
    <property type="entry name" value="Asp"/>
    <property type="match status" value="1"/>
</dbReference>
<dbReference type="PANTHER" id="PTHR47966:SF1">
    <property type="entry name" value="ASPARTYL PROTEINASE"/>
    <property type="match status" value="1"/>
</dbReference>
<feature type="chain" id="PRO_5042097106" evidence="6">
    <location>
        <begin position="18"/>
        <end position="434"/>
    </location>
</feature>
<dbReference type="CDD" id="cd06097">
    <property type="entry name" value="Aspergillopepsin_like"/>
    <property type="match status" value="1"/>
</dbReference>
<dbReference type="GeneID" id="87807114"/>
<dbReference type="InterPro" id="IPR034163">
    <property type="entry name" value="Aspergillopepsin-like_cat_dom"/>
</dbReference>
<proteinExistence type="inferred from homology"/>
<feature type="domain" description="Peptidase A1" evidence="7">
    <location>
        <begin position="99"/>
        <end position="422"/>
    </location>
</feature>
<reference evidence="8" key="1">
    <citation type="submission" date="2023-10" db="EMBL/GenBank/DDBJ databases">
        <authorList>
            <person name="Noh H."/>
        </authorList>
    </citation>
    <scope>NUCLEOTIDE SEQUENCE</scope>
    <source>
        <strain evidence="8">DUCC4014</strain>
    </source>
</reference>
<sequence>MAKWSALFLLLATVVSGAAVPQQESVAFNTQTQLKDAHGLKKIPVTRNPEFKANGTLSILRARAKYGFEPTYHKGPVNAQAIGQTPATPDDYLGGDLEYIVPVPIGTPAQTLNLDFDTGSSDLWVFSSKLTAASNVNHNVFTSSKSSTWKTLSGYSWSIEYADLSTASGTVGTDNVNLGGLVVKSQAVELATSVSTAFVKSANDGLVGLGFYKGTYGNTIRPTRQPNVVANLISQGTVPANAQLFTAALYSARDPESSFYTFGYVDQSLVAASGQSLSWTAIDPTLGFWTFPSTSAYVGGTLVSLSGNTAIADTGTTLAYLSDDVVDAFYAQVPGASYSSQDGGYIFPFDSANQLPSLTVAVGNKQFAIQPEDLVFGYNHDSTQYFGGIQSRGTNPSDILGDVFLKSVYVVFDQGNTRIGVVPKIEATQYAPSK</sequence>
<dbReference type="AlphaFoldDB" id="A0AAF0Y9Q8"/>
<name>A0AAF0Y9Q8_9TREE</name>
<comment type="similarity">
    <text evidence="1">Belongs to the peptidase A1 family.</text>
</comment>
<dbReference type="Proteomes" id="UP000827549">
    <property type="component" value="Chromosome 3"/>
</dbReference>
<dbReference type="PRINTS" id="PR00792">
    <property type="entry name" value="PEPSIN"/>
</dbReference>
<dbReference type="SUPFAM" id="SSF50630">
    <property type="entry name" value="Acid proteases"/>
    <property type="match status" value="1"/>
</dbReference>
<dbReference type="GO" id="GO:0006508">
    <property type="term" value="P:proteolysis"/>
    <property type="evidence" value="ECO:0007669"/>
    <property type="project" value="UniProtKB-KW"/>
</dbReference>
<evidence type="ECO:0000256" key="3">
    <source>
        <dbReference type="ARBA" id="ARBA00022750"/>
    </source>
</evidence>
<evidence type="ECO:0000256" key="6">
    <source>
        <dbReference type="SAM" id="SignalP"/>
    </source>
</evidence>
<dbReference type="InterPro" id="IPR001461">
    <property type="entry name" value="Aspartic_peptidase_A1"/>
</dbReference>
<keyword evidence="2" id="KW-0645">Protease</keyword>